<evidence type="ECO:0000256" key="8">
    <source>
        <dbReference type="ARBA" id="ARBA00022660"/>
    </source>
</evidence>
<evidence type="ECO:0000256" key="14">
    <source>
        <dbReference type="ARBA" id="ARBA00030192"/>
    </source>
</evidence>
<feature type="domain" description="Complex 1 LYR protein" evidence="16">
    <location>
        <begin position="65"/>
        <end position="95"/>
    </location>
</feature>
<evidence type="ECO:0000256" key="12">
    <source>
        <dbReference type="ARBA" id="ARBA00023128"/>
    </source>
</evidence>
<reference evidence="17" key="1">
    <citation type="submission" date="2021-01" db="EMBL/GenBank/DDBJ databases">
        <authorList>
            <person name="Kaushik A."/>
        </authorList>
    </citation>
    <scope>NUCLEOTIDE SEQUENCE</scope>
    <source>
        <strain evidence="17">AG3-1AP</strain>
    </source>
</reference>
<keyword evidence="11" id="KW-0007">Acetylation</keyword>
<evidence type="ECO:0000256" key="1">
    <source>
        <dbReference type="ARBA" id="ARBA00002920"/>
    </source>
</evidence>
<keyword evidence="13" id="KW-0472">Membrane</keyword>
<dbReference type="Proteomes" id="UP000663831">
    <property type="component" value="Unassembled WGS sequence"/>
</dbReference>
<gene>
    <name evidence="17" type="ORF">RDB_LOCUS174448</name>
</gene>
<dbReference type="GO" id="GO:0006120">
    <property type="term" value="P:mitochondrial electron transport, NADH to ubiquinone"/>
    <property type="evidence" value="ECO:0007669"/>
    <property type="project" value="InterPro"/>
</dbReference>
<evidence type="ECO:0000256" key="6">
    <source>
        <dbReference type="ARBA" id="ARBA00022448"/>
    </source>
</evidence>
<keyword evidence="6" id="KW-0813">Transport</keyword>
<dbReference type="EMBL" id="CAJMWV010009877">
    <property type="protein sequence ID" value="CAE6540444.1"/>
    <property type="molecule type" value="Genomic_DNA"/>
</dbReference>
<organism evidence="17 18">
    <name type="scientific">Rhizoctonia solani</name>
    <dbReference type="NCBI Taxonomy" id="456999"/>
    <lineage>
        <taxon>Eukaryota</taxon>
        <taxon>Fungi</taxon>
        <taxon>Dikarya</taxon>
        <taxon>Basidiomycota</taxon>
        <taxon>Agaricomycotina</taxon>
        <taxon>Agaricomycetes</taxon>
        <taxon>Cantharellales</taxon>
        <taxon>Ceratobasidiaceae</taxon>
        <taxon>Rhizoctonia</taxon>
    </lineage>
</organism>
<comment type="similarity">
    <text evidence="3">Belongs to the complex I LYR family.</text>
</comment>
<keyword evidence="9" id="KW-0999">Mitochondrion inner membrane</keyword>
<comment type="caution">
    <text evidence="17">The sequence shown here is derived from an EMBL/GenBank/DDBJ whole genome shotgun (WGS) entry which is preliminary data.</text>
</comment>
<protein>
    <recommendedName>
        <fullName evidence="5">NADH dehydrogenase [ubiquinone] 1 beta subcomplex subunit 9</fullName>
    </recommendedName>
    <alternativeName>
        <fullName evidence="14">Complex I-B22</fullName>
    </alternativeName>
    <alternativeName>
        <fullName evidence="15">NADH-ubiquinone oxidoreductase B22 subunit</fullName>
    </alternativeName>
</protein>
<dbReference type="GO" id="GO:0005743">
    <property type="term" value="C:mitochondrial inner membrane"/>
    <property type="evidence" value="ECO:0007669"/>
    <property type="project" value="UniProtKB-SubCell"/>
</dbReference>
<evidence type="ECO:0000256" key="2">
    <source>
        <dbReference type="ARBA" id="ARBA00004443"/>
    </source>
</evidence>
<comment type="subunit">
    <text evidence="4">Mammalian complex I is composed of 45 different subunits.</text>
</comment>
<evidence type="ECO:0000256" key="5">
    <source>
        <dbReference type="ARBA" id="ARBA00018684"/>
    </source>
</evidence>
<comment type="subcellular location">
    <subcellularLocation>
        <location evidence="2">Mitochondrion inner membrane</location>
        <topology evidence="2">Peripheral membrane protein</topology>
        <orientation evidence="2">Matrix side</orientation>
    </subcellularLocation>
</comment>
<evidence type="ECO:0000259" key="16">
    <source>
        <dbReference type="Pfam" id="PF05347"/>
    </source>
</evidence>
<keyword evidence="10" id="KW-0249">Electron transport</keyword>
<keyword evidence="7" id="KW-0597">Phosphoprotein</keyword>
<keyword evidence="12" id="KW-0496">Mitochondrion</keyword>
<evidence type="ECO:0000313" key="18">
    <source>
        <dbReference type="Proteomes" id="UP000663831"/>
    </source>
</evidence>
<evidence type="ECO:0000256" key="4">
    <source>
        <dbReference type="ARBA" id="ARBA00011790"/>
    </source>
</evidence>
<sequence>MSSPFSSAHRLHVKSLYKRYLVDAQNWTIRRDLWRNKAIEIRAEFERNRWGLLTIRRDLWRNKAIEIRAEFERNRNVKDPRAIAQILAEAEERLAAKAHPDPFIHALYPGGTKWERNLPPPTAKPSPYM</sequence>
<evidence type="ECO:0000256" key="15">
    <source>
        <dbReference type="ARBA" id="ARBA00032528"/>
    </source>
</evidence>
<dbReference type="InterPro" id="IPR008011">
    <property type="entry name" value="Complex1_LYR_dom"/>
</dbReference>
<evidence type="ECO:0000256" key="9">
    <source>
        <dbReference type="ARBA" id="ARBA00022792"/>
    </source>
</evidence>
<dbReference type="AlphaFoldDB" id="A0A8H3DU24"/>
<dbReference type="Pfam" id="PF05347">
    <property type="entry name" value="Complex1_LYR"/>
    <property type="match status" value="1"/>
</dbReference>
<proteinExistence type="inferred from homology"/>
<evidence type="ECO:0000313" key="17">
    <source>
        <dbReference type="EMBL" id="CAE6540444.1"/>
    </source>
</evidence>
<dbReference type="CDD" id="cd20263">
    <property type="entry name" value="Complex1_LYR_NDUFB9_LYRM3"/>
    <property type="match status" value="1"/>
</dbReference>
<dbReference type="PANTHER" id="PTHR12868">
    <property type="entry name" value="NADH-UBIQUINONE OXIDOREDUCTASE B22 SUBUNIT"/>
    <property type="match status" value="1"/>
</dbReference>
<dbReference type="InterPro" id="IPR045292">
    <property type="entry name" value="Complex1_LYR_NDUFB9_LYRM3"/>
</dbReference>
<dbReference type="InterPro" id="IPR033034">
    <property type="entry name" value="NDUFB9"/>
</dbReference>
<name>A0A8H3DU24_9AGAM</name>
<comment type="function">
    <text evidence="1">Accessory subunit of the mitochondrial membrane respiratory chain NADH dehydrogenase (Complex I), that is believed to be not involved in catalysis. Complex I functions in the transfer of electrons from NADH to the respiratory chain. The immediate electron acceptor for the enzyme is believed to be ubiquinone.</text>
</comment>
<accession>A0A8H3DU24</accession>
<evidence type="ECO:0000256" key="13">
    <source>
        <dbReference type="ARBA" id="ARBA00023136"/>
    </source>
</evidence>
<evidence type="ECO:0000256" key="10">
    <source>
        <dbReference type="ARBA" id="ARBA00022982"/>
    </source>
</evidence>
<dbReference type="PANTHER" id="PTHR12868:SF0">
    <property type="entry name" value="NADH DEHYDROGENASE [UBIQUINONE] 1 BETA SUBCOMPLEX SUBUNIT 9"/>
    <property type="match status" value="1"/>
</dbReference>
<evidence type="ECO:0000256" key="11">
    <source>
        <dbReference type="ARBA" id="ARBA00022990"/>
    </source>
</evidence>
<evidence type="ECO:0000256" key="7">
    <source>
        <dbReference type="ARBA" id="ARBA00022553"/>
    </source>
</evidence>
<evidence type="ECO:0000256" key="3">
    <source>
        <dbReference type="ARBA" id="ARBA00009508"/>
    </source>
</evidence>
<keyword evidence="8" id="KW-0679">Respiratory chain</keyword>